<dbReference type="EMBL" id="CAFBMT010000023">
    <property type="protein sequence ID" value="CAB4951038.1"/>
    <property type="molecule type" value="Genomic_DNA"/>
</dbReference>
<name>A0A6J6TET5_9ZZZZ</name>
<dbReference type="InterPro" id="IPR009057">
    <property type="entry name" value="Homeodomain-like_sf"/>
</dbReference>
<evidence type="ECO:0000313" key="2">
    <source>
        <dbReference type="EMBL" id="CAB4365245.1"/>
    </source>
</evidence>
<protein>
    <submittedName>
        <fullName evidence="3">Unannotated protein</fullName>
    </submittedName>
</protein>
<gene>
    <name evidence="3" type="ORF">UFOPK2656_03187</name>
    <name evidence="4" type="ORF">UFOPK3651_02846</name>
    <name evidence="2" type="ORF">UFOPK4189_02993</name>
</gene>
<evidence type="ECO:0000256" key="1">
    <source>
        <dbReference type="SAM" id="Coils"/>
    </source>
</evidence>
<dbReference type="Pfam" id="PF01527">
    <property type="entry name" value="HTH_Tnp_1"/>
    <property type="match status" value="1"/>
</dbReference>
<evidence type="ECO:0000313" key="3">
    <source>
        <dbReference type="EMBL" id="CAB4745227.1"/>
    </source>
</evidence>
<feature type="coiled-coil region" evidence="1">
    <location>
        <begin position="55"/>
        <end position="89"/>
    </location>
</feature>
<proteinExistence type="predicted"/>
<dbReference type="InterPro" id="IPR002514">
    <property type="entry name" value="Transposase_8"/>
</dbReference>
<evidence type="ECO:0000313" key="4">
    <source>
        <dbReference type="EMBL" id="CAB4951038.1"/>
    </source>
</evidence>
<dbReference type="GO" id="GO:0006313">
    <property type="term" value="P:DNA transposition"/>
    <property type="evidence" value="ECO:0007669"/>
    <property type="project" value="InterPro"/>
</dbReference>
<dbReference type="AlphaFoldDB" id="A0A6J6TET5"/>
<organism evidence="3">
    <name type="scientific">freshwater metagenome</name>
    <dbReference type="NCBI Taxonomy" id="449393"/>
    <lineage>
        <taxon>unclassified sequences</taxon>
        <taxon>metagenomes</taxon>
        <taxon>ecological metagenomes</taxon>
    </lineage>
</organism>
<reference evidence="3" key="1">
    <citation type="submission" date="2020-05" db="EMBL/GenBank/DDBJ databases">
        <authorList>
            <person name="Chiriac C."/>
            <person name="Salcher M."/>
            <person name="Ghai R."/>
            <person name="Kavagutti S V."/>
        </authorList>
    </citation>
    <scope>NUCLEOTIDE SEQUENCE</scope>
</reference>
<dbReference type="EMBL" id="CAEZYF010000031">
    <property type="protein sequence ID" value="CAB4745227.1"/>
    <property type="molecule type" value="Genomic_DNA"/>
</dbReference>
<dbReference type="GO" id="GO:0003677">
    <property type="term" value="F:DNA binding"/>
    <property type="evidence" value="ECO:0007669"/>
    <property type="project" value="InterPro"/>
</dbReference>
<dbReference type="Gene3D" id="1.10.10.60">
    <property type="entry name" value="Homeodomain-like"/>
    <property type="match status" value="1"/>
</dbReference>
<sequence>MPRRYPVEFRRKVLDLIEAGKPVAEIAVQLGKTAQTVYNWRNQDQIDRGLRAGVSTSESAELVAARKRIRELETELEVTRRANELLKAQSDPKGLYALNAGGV</sequence>
<dbReference type="SUPFAM" id="SSF46689">
    <property type="entry name" value="Homeodomain-like"/>
    <property type="match status" value="1"/>
</dbReference>
<keyword evidence="1" id="KW-0175">Coiled coil</keyword>
<dbReference type="GO" id="GO:0004803">
    <property type="term" value="F:transposase activity"/>
    <property type="evidence" value="ECO:0007669"/>
    <property type="project" value="InterPro"/>
</dbReference>
<dbReference type="EMBL" id="CAESGF010000027">
    <property type="protein sequence ID" value="CAB4365245.1"/>
    <property type="molecule type" value="Genomic_DNA"/>
</dbReference>
<accession>A0A6J6TET5</accession>